<proteinExistence type="predicted"/>
<sequence length="260" mass="30621">MFFDNVYFEKNSYLQELRKNEDNLIGSWGIETADSKSFLSLENGGYDYKLIQCQRDISQFENKFNGEYEFHDGRFNLNIVDKVLDNKVIRTNSIYSLKDSYFMDFVTRFQFNKSIFPIAELAGLKFEHKNEYINHQYETDKVKLYGPNYCVNIRVLSIEKVPNFKQVIYVRGSAKFWVVHVRLFPRKYDKEIVKLVKYTSKARPLPDNISKILLKSPLAKHLWYNGEKSRIKLPINAFGLVKLMNGEKLSLKTEAVFSKI</sequence>
<dbReference type="EMBL" id="SIJB01000023">
    <property type="protein sequence ID" value="NBI29327.1"/>
    <property type="molecule type" value="Genomic_DNA"/>
</dbReference>
<name>A0A6N9Q3E1_9BACL</name>
<dbReference type="AlphaFoldDB" id="A0A6N9Q3E1"/>
<dbReference type="OrthoDB" id="2986549at2"/>
<keyword evidence="2" id="KW-1185">Reference proteome</keyword>
<reference evidence="1 2" key="1">
    <citation type="submission" date="2019-01" db="EMBL/GenBank/DDBJ databases">
        <title>Chengkuizengella sp. nov., isolated from deep-sea sediment of East Pacific Ocean.</title>
        <authorList>
            <person name="Yang J."/>
            <person name="Lai Q."/>
            <person name="Shao Z."/>
        </authorList>
    </citation>
    <scope>NUCLEOTIDE SEQUENCE [LARGE SCALE GENOMIC DNA]</scope>
    <source>
        <strain evidence="1 2">YPA3-1-1</strain>
    </source>
</reference>
<dbReference type="RefSeq" id="WP_160646121.1">
    <property type="nucleotide sequence ID" value="NZ_SIJB01000023.1"/>
</dbReference>
<dbReference type="Proteomes" id="UP000448943">
    <property type="component" value="Unassembled WGS sequence"/>
</dbReference>
<accession>A0A6N9Q3E1</accession>
<comment type="caution">
    <text evidence="1">The sequence shown here is derived from an EMBL/GenBank/DDBJ whole genome shotgun (WGS) entry which is preliminary data.</text>
</comment>
<organism evidence="1 2">
    <name type="scientific">Chengkuizengella marina</name>
    <dbReference type="NCBI Taxonomy" id="2507566"/>
    <lineage>
        <taxon>Bacteria</taxon>
        <taxon>Bacillati</taxon>
        <taxon>Bacillota</taxon>
        <taxon>Bacilli</taxon>
        <taxon>Bacillales</taxon>
        <taxon>Paenibacillaceae</taxon>
        <taxon>Chengkuizengella</taxon>
    </lineage>
</organism>
<evidence type="ECO:0000313" key="2">
    <source>
        <dbReference type="Proteomes" id="UP000448943"/>
    </source>
</evidence>
<protein>
    <submittedName>
        <fullName evidence="1">Uncharacterized protein</fullName>
    </submittedName>
</protein>
<evidence type="ECO:0000313" key="1">
    <source>
        <dbReference type="EMBL" id="NBI29327.1"/>
    </source>
</evidence>
<gene>
    <name evidence="1" type="ORF">ERL59_10180</name>
</gene>